<dbReference type="EMBL" id="WBMW01010346">
    <property type="protein sequence ID" value="NXC51386.1"/>
    <property type="molecule type" value="Genomic_DNA"/>
</dbReference>
<protein>
    <submittedName>
        <fullName evidence="4">GIMA1 GTPase</fullName>
    </submittedName>
</protein>
<sequence>GCLQRYVEATGTAALQELLRGCGGRGCLLDNLAAGAQRDAQVEELLELVRGLQGGDAGAHYTNALYARATELLERNDISFEEKCELLSRDV</sequence>
<accession>A0A851PAT6</accession>
<comment type="similarity">
    <text evidence="1">Belongs to the TRAFAC class TrmE-Era-EngA-EngB-Septin-like GTPase superfamily. AIG1/Toc34/Toc159-like paraseptin GTPase family. IAN subfamily.</text>
</comment>
<gene>
    <name evidence="4" type="primary">Gimap1</name>
    <name evidence="4" type="ORF">PENPIL_R15838</name>
</gene>
<dbReference type="Proteomes" id="UP000613066">
    <property type="component" value="Unassembled WGS sequence"/>
</dbReference>
<dbReference type="GO" id="GO:0005525">
    <property type="term" value="F:GTP binding"/>
    <property type="evidence" value="ECO:0007669"/>
    <property type="project" value="InterPro"/>
</dbReference>
<feature type="non-terminal residue" evidence="4">
    <location>
        <position position="91"/>
    </location>
</feature>
<feature type="domain" description="AIG1-type G" evidence="3">
    <location>
        <begin position="3"/>
        <end position="74"/>
    </location>
</feature>
<evidence type="ECO:0000259" key="3">
    <source>
        <dbReference type="Pfam" id="PF04548"/>
    </source>
</evidence>
<feature type="non-terminal residue" evidence="4">
    <location>
        <position position="1"/>
    </location>
</feature>
<organism evidence="4 5">
    <name type="scientific">Penelope pileata</name>
    <dbReference type="NCBI Taxonomy" id="1118817"/>
    <lineage>
        <taxon>Eukaryota</taxon>
        <taxon>Metazoa</taxon>
        <taxon>Chordata</taxon>
        <taxon>Craniata</taxon>
        <taxon>Vertebrata</taxon>
        <taxon>Euteleostomi</taxon>
        <taxon>Archelosauria</taxon>
        <taxon>Archosauria</taxon>
        <taxon>Dinosauria</taxon>
        <taxon>Saurischia</taxon>
        <taxon>Theropoda</taxon>
        <taxon>Coelurosauria</taxon>
        <taxon>Aves</taxon>
        <taxon>Neognathae</taxon>
        <taxon>Galloanserae</taxon>
        <taxon>Galliformes</taxon>
        <taxon>Cracidae</taxon>
        <taxon>Penelope</taxon>
    </lineage>
</organism>
<dbReference type="Gene3D" id="3.40.50.300">
    <property type="entry name" value="P-loop containing nucleotide triphosphate hydrolases"/>
    <property type="match status" value="1"/>
</dbReference>
<comment type="caution">
    <text evidence="4">The sequence shown here is derived from an EMBL/GenBank/DDBJ whole genome shotgun (WGS) entry which is preliminary data.</text>
</comment>
<dbReference type="OrthoDB" id="9118927at2759"/>
<evidence type="ECO:0000256" key="2">
    <source>
        <dbReference type="ARBA" id="ARBA00022741"/>
    </source>
</evidence>
<dbReference type="InterPro" id="IPR006703">
    <property type="entry name" value="G_AIG1"/>
</dbReference>
<keyword evidence="2" id="KW-0547">Nucleotide-binding</keyword>
<dbReference type="AlphaFoldDB" id="A0A851PAT6"/>
<name>A0A851PAT6_9GALL</name>
<evidence type="ECO:0000256" key="1">
    <source>
        <dbReference type="ARBA" id="ARBA00008535"/>
    </source>
</evidence>
<reference evidence="4" key="1">
    <citation type="submission" date="2019-09" db="EMBL/GenBank/DDBJ databases">
        <title>Bird 10,000 Genomes (B10K) Project - Family phase.</title>
        <authorList>
            <person name="Zhang G."/>
        </authorList>
    </citation>
    <scope>NUCLEOTIDE SEQUENCE</scope>
    <source>
        <strain evidence="4">B10K-DU-001-08</strain>
        <tissue evidence="4">Muscle</tissue>
    </source>
</reference>
<evidence type="ECO:0000313" key="5">
    <source>
        <dbReference type="Proteomes" id="UP000613066"/>
    </source>
</evidence>
<dbReference type="Pfam" id="PF04548">
    <property type="entry name" value="AIG1"/>
    <property type="match status" value="1"/>
</dbReference>
<dbReference type="InterPro" id="IPR027417">
    <property type="entry name" value="P-loop_NTPase"/>
</dbReference>
<keyword evidence="5" id="KW-1185">Reference proteome</keyword>
<proteinExistence type="inferred from homology"/>
<evidence type="ECO:0000313" key="4">
    <source>
        <dbReference type="EMBL" id="NXC51386.1"/>
    </source>
</evidence>